<protein>
    <recommendedName>
        <fullName evidence="4">DUF1700 domain-containing protein</fullName>
    </recommendedName>
</protein>
<keyword evidence="1" id="KW-0472">Membrane</keyword>
<dbReference type="Proteomes" id="UP000270471">
    <property type="component" value="Unassembled WGS sequence"/>
</dbReference>
<feature type="transmembrane region" description="Helical" evidence="1">
    <location>
        <begin position="166"/>
        <end position="187"/>
    </location>
</feature>
<proteinExistence type="predicted"/>
<keyword evidence="1" id="KW-1133">Transmembrane helix</keyword>
<evidence type="ECO:0000313" key="2">
    <source>
        <dbReference type="EMBL" id="RMB80081.1"/>
    </source>
</evidence>
<keyword evidence="1" id="KW-0812">Transmembrane</keyword>
<feature type="transmembrane region" description="Helical" evidence="1">
    <location>
        <begin position="141"/>
        <end position="160"/>
    </location>
</feature>
<organism evidence="2 3">
    <name type="scientific">Streptomyces shenzhenensis</name>
    <dbReference type="NCBI Taxonomy" id="943815"/>
    <lineage>
        <taxon>Bacteria</taxon>
        <taxon>Bacillati</taxon>
        <taxon>Actinomycetota</taxon>
        <taxon>Actinomycetes</taxon>
        <taxon>Kitasatosporales</taxon>
        <taxon>Streptomycetaceae</taxon>
        <taxon>Streptomyces</taxon>
    </lineage>
</organism>
<reference evidence="2 3" key="1">
    <citation type="submission" date="2017-11" db="EMBL/GenBank/DDBJ databases">
        <title>Draft genome of actinobacteria isolated from guarana (Paullinia cupana (Mart.) Ducke.</title>
        <authorList>
            <person name="Siqueira K.A."/>
            <person name="Liotti R.G."/>
            <person name="Mendes T.A.O."/>
            <person name="Soares M.A."/>
        </authorList>
    </citation>
    <scope>NUCLEOTIDE SEQUENCE [LARGE SCALE GENOMIC DNA]</scope>
    <source>
        <strain evidence="2 3">193</strain>
    </source>
</reference>
<feature type="transmembrane region" description="Helical" evidence="1">
    <location>
        <begin position="93"/>
        <end position="120"/>
    </location>
</feature>
<evidence type="ECO:0000313" key="3">
    <source>
        <dbReference type="Proteomes" id="UP000270471"/>
    </source>
</evidence>
<comment type="caution">
    <text evidence="2">The sequence shown here is derived from an EMBL/GenBank/DDBJ whole genome shotgun (WGS) entry which is preliminary data.</text>
</comment>
<gene>
    <name evidence="2" type="ORF">CTZ28_41735</name>
</gene>
<dbReference type="Pfam" id="PF22564">
    <property type="entry name" value="HAAS"/>
    <property type="match status" value="1"/>
</dbReference>
<evidence type="ECO:0000256" key="1">
    <source>
        <dbReference type="SAM" id="Phobius"/>
    </source>
</evidence>
<dbReference type="RefSeq" id="WP_121895035.1">
    <property type="nucleotide sequence ID" value="NZ_PENI01000047.1"/>
</dbReference>
<name>A0A3M0HRK8_9ACTN</name>
<dbReference type="OrthoDB" id="3701328at2"/>
<dbReference type="AlphaFoldDB" id="A0A3M0HRK8"/>
<dbReference type="EMBL" id="PENI01000047">
    <property type="protein sequence ID" value="RMB80081.1"/>
    <property type="molecule type" value="Genomic_DNA"/>
</dbReference>
<accession>A0A3M0HRK8</accession>
<evidence type="ECO:0008006" key="4">
    <source>
        <dbReference type="Google" id="ProtNLM"/>
    </source>
</evidence>
<keyword evidence="3" id="KW-1185">Reference proteome</keyword>
<sequence>MTDTRTHPLVRAYLSSVDQRAGALPKARREELLADLSEHIEASLADADHSDDAAVSRVLDQLGDPGAIADAALAEEPSLPAGPRPESRTRTRVTLALVVLAFPLTAVPVIGILGLAAAVAGLWRIWKSPQWMRPEKVRATVLMLAPLITVPALSLIFILASNGLTAAELITALLLSWCAPAAAAIGLSRTASHLRETTTATSN</sequence>